<dbReference type="InterPro" id="IPR014327">
    <property type="entry name" value="RNA_pol_sigma70_bacteroid"/>
</dbReference>
<dbReference type="GO" id="GO:0003677">
    <property type="term" value="F:DNA binding"/>
    <property type="evidence" value="ECO:0007669"/>
    <property type="project" value="InterPro"/>
</dbReference>
<protein>
    <submittedName>
        <fullName evidence="7">RNA polymerase sigma-70 factor</fullName>
    </submittedName>
</protein>
<dbReference type="SUPFAM" id="SSF88659">
    <property type="entry name" value="Sigma3 and sigma4 domains of RNA polymerase sigma factors"/>
    <property type="match status" value="1"/>
</dbReference>
<gene>
    <name evidence="7" type="ORF">C5O19_18925</name>
</gene>
<keyword evidence="3" id="KW-0731">Sigma factor</keyword>
<organism evidence="7 8">
    <name type="scientific">Siphonobacter curvatus</name>
    <dbReference type="NCBI Taxonomy" id="2094562"/>
    <lineage>
        <taxon>Bacteria</taxon>
        <taxon>Pseudomonadati</taxon>
        <taxon>Bacteroidota</taxon>
        <taxon>Cytophagia</taxon>
        <taxon>Cytophagales</taxon>
        <taxon>Cytophagaceae</taxon>
        <taxon>Siphonobacter</taxon>
    </lineage>
</organism>
<keyword evidence="8" id="KW-1185">Reference proteome</keyword>
<keyword evidence="4" id="KW-0804">Transcription</keyword>
<comment type="similarity">
    <text evidence="1">Belongs to the sigma-70 factor family. ECF subfamily.</text>
</comment>
<dbReference type="NCBIfam" id="TIGR02985">
    <property type="entry name" value="Sig70_bacteroi1"/>
    <property type="match status" value="1"/>
</dbReference>
<evidence type="ECO:0000256" key="4">
    <source>
        <dbReference type="ARBA" id="ARBA00023163"/>
    </source>
</evidence>
<dbReference type="InterPro" id="IPR014284">
    <property type="entry name" value="RNA_pol_sigma-70_dom"/>
</dbReference>
<evidence type="ECO:0000256" key="2">
    <source>
        <dbReference type="ARBA" id="ARBA00023015"/>
    </source>
</evidence>
<proteinExistence type="inferred from homology"/>
<sequence>MLIQIQSPHTDESLIALLKQDDRSAFEVLYRKYWRRLYDSAYRRVQTREDCEEIVQELFLDLWSKRQHLEITTSLEVYLFTALRYRIYNYIRSLLTKKAHLDYVLQRGDHEANLVEDQLYYEELQRALDAGVAQLPEKYRRVYELSRQEHYTYREIAQLLELPIDTVEKQMAKALKLLRLHLKEHLFMLLLAANLLA</sequence>
<dbReference type="EMBL" id="PTRA01000004">
    <property type="protein sequence ID" value="PQA55497.1"/>
    <property type="molecule type" value="Genomic_DNA"/>
</dbReference>
<feature type="domain" description="RNA polymerase sigma-70 region 2" evidence="5">
    <location>
        <begin position="29"/>
        <end position="93"/>
    </location>
</feature>
<dbReference type="PANTHER" id="PTHR43133:SF46">
    <property type="entry name" value="RNA POLYMERASE SIGMA-70 FACTOR ECF SUBFAMILY"/>
    <property type="match status" value="1"/>
</dbReference>
<dbReference type="OrthoDB" id="1097528at2"/>
<evidence type="ECO:0000259" key="5">
    <source>
        <dbReference type="Pfam" id="PF04542"/>
    </source>
</evidence>
<dbReference type="Pfam" id="PF04542">
    <property type="entry name" value="Sigma70_r2"/>
    <property type="match status" value="1"/>
</dbReference>
<dbReference type="Proteomes" id="UP000239590">
    <property type="component" value="Unassembled WGS sequence"/>
</dbReference>
<dbReference type="Gene3D" id="1.10.1740.10">
    <property type="match status" value="1"/>
</dbReference>
<feature type="domain" description="RNA polymerase sigma factor 70 region 4 type 2" evidence="6">
    <location>
        <begin position="126"/>
        <end position="178"/>
    </location>
</feature>
<dbReference type="InterPro" id="IPR013325">
    <property type="entry name" value="RNA_pol_sigma_r2"/>
</dbReference>
<accession>A0A2S7II15</accession>
<evidence type="ECO:0000313" key="7">
    <source>
        <dbReference type="EMBL" id="PQA55497.1"/>
    </source>
</evidence>
<dbReference type="Pfam" id="PF08281">
    <property type="entry name" value="Sigma70_r4_2"/>
    <property type="match status" value="1"/>
</dbReference>
<dbReference type="InterPro" id="IPR013249">
    <property type="entry name" value="RNA_pol_sigma70_r4_t2"/>
</dbReference>
<dbReference type="NCBIfam" id="TIGR02937">
    <property type="entry name" value="sigma70-ECF"/>
    <property type="match status" value="1"/>
</dbReference>
<evidence type="ECO:0000313" key="8">
    <source>
        <dbReference type="Proteomes" id="UP000239590"/>
    </source>
</evidence>
<keyword evidence="2" id="KW-0805">Transcription regulation</keyword>
<evidence type="ECO:0000256" key="3">
    <source>
        <dbReference type="ARBA" id="ARBA00023082"/>
    </source>
</evidence>
<dbReference type="PANTHER" id="PTHR43133">
    <property type="entry name" value="RNA POLYMERASE ECF-TYPE SIGMA FACTO"/>
    <property type="match status" value="1"/>
</dbReference>
<dbReference type="GO" id="GO:0006352">
    <property type="term" value="P:DNA-templated transcription initiation"/>
    <property type="evidence" value="ECO:0007669"/>
    <property type="project" value="InterPro"/>
</dbReference>
<dbReference type="AlphaFoldDB" id="A0A2S7II15"/>
<evidence type="ECO:0000256" key="1">
    <source>
        <dbReference type="ARBA" id="ARBA00010641"/>
    </source>
</evidence>
<dbReference type="InterPro" id="IPR039425">
    <property type="entry name" value="RNA_pol_sigma-70-like"/>
</dbReference>
<dbReference type="InterPro" id="IPR013324">
    <property type="entry name" value="RNA_pol_sigma_r3/r4-like"/>
</dbReference>
<comment type="caution">
    <text evidence="7">The sequence shown here is derived from an EMBL/GenBank/DDBJ whole genome shotgun (WGS) entry which is preliminary data.</text>
</comment>
<dbReference type="Gene3D" id="1.10.10.10">
    <property type="entry name" value="Winged helix-like DNA-binding domain superfamily/Winged helix DNA-binding domain"/>
    <property type="match status" value="1"/>
</dbReference>
<reference evidence="8" key="1">
    <citation type="submission" date="2018-02" db="EMBL/GenBank/DDBJ databases">
        <title>Genome sequencing of Solimonas sp. HR-BB.</title>
        <authorList>
            <person name="Lee Y."/>
            <person name="Jeon C.O."/>
        </authorList>
    </citation>
    <scope>NUCLEOTIDE SEQUENCE [LARGE SCALE GENOMIC DNA]</scope>
    <source>
        <strain evidence="8">HR-U</strain>
    </source>
</reference>
<dbReference type="SUPFAM" id="SSF88946">
    <property type="entry name" value="Sigma2 domain of RNA polymerase sigma factors"/>
    <property type="match status" value="1"/>
</dbReference>
<evidence type="ECO:0000259" key="6">
    <source>
        <dbReference type="Pfam" id="PF08281"/>
    </source>
</evidence>
<dbReference type="InterPro" id="IPR007627">
    <property type="entry name" value="RNA_pol_sigma70_r2"/>
</dbReference>
<dbReference type="InterPro" id="IPR036388">
    <property type="entry name" value="WH-like_DNA-bd_sf"/>
</dbReference>
<name>A0A2S7II15_9BACT</name>
<dbReference type="GO" id="GO:0016987">
    <property type="term" value="F:sigma factor activity"/>
    <property type="evidence" value="ECO:0007669"/>
    <property type="project" value="UniProtKB-KW"/>
</dbReference>